<dbReference type="OrthoDB" id="6781859at2759"/>
<evidence type="ECO:0000313" key="1">
    <source>
        <dbReference type="EMBL" id="VEN50016.1"/>
    </source>
</evidence>
<accession>A0A653CQE0</accession>
<reference evidence="1 2" key="1">
    <citation type="submission" date="2019-01" db="EMBL/GenBank/DDBJ databases">
        <authorList>
            <person name="Sayadi A."/>
        </authorList>
    </citation>
    <scope>NUCLEOTIDE SEQUENCE [LARGE SCALE GENOMIC DNA]</scope>
</reference>
<dbReference type="EMBL" id="CAACVG010008485">
    <property type="protein sequence ID" value="VEN50016.1"/>
    <property type="molecule type" value="Genomic_DNA"/>
</dbReference>
<proteinExistence type="predicted"/>
<dbReference type="InterPro" id="IPR036691">
    <property type="entry name" value="Endo/exonu/phosph_ase_sf"/>
</dbReference>
<evidence type="ECO:0000313" key="2">
    <source>
        <dbReference type="Proteomes" id="UP000410492"/>
    </source>
</evidence>
<keyword evidence="2" id="KW-1185">Reference proteome</keyword>
<dbReference type="SUPFAM" id="SSF56219">
    <property type="entry name" value="DNase I-like"/>
    <property type="match status" value="1"/>
</dbReference>
<gene>
    <name evidence="1" type="ORF">CALMAC_LOCUS10925</name>
</gene>
<dbReference type="Proteomes" id="UP000410492">
    <property type="component" value="Unassembled WGS sequence"/>
</dbReference>
<feature type="non-terminal residue" evidence="1">
    <location>
        <position position="377"/>
    </location>
</feature>
<organism evidence="1 2">
    <name type="scientific">Callosobruchus maculatus</name>
    <name type="common">Southern cowpea weevil</name>
    <name type="synonym">Pulse bruchid</name>
    <dbReference type="NCBI Taxonomy" id="64391"/>
    <lineage>
        <taxon>Eukaryota</taxon>
        <taxon>Metazoa</taxon>
        <taxon>Ecdysozoa</taxon>
        <taxon>Arthropoda</taxon>
        <taxon>Hexapoda</taxon>
        <taxon>Insecta</taxon>
        <taxon>Pterygota</taxon>
        <taxon>Neoptera</taxon>
        <taxon>Endopterygota</taxon>
        <taxon>Coleoptera</taxon>
        <taxon>Polyphaga</taxon>
        <taxon>Cucujiformia</taxon>
        <taxon>Chrysomeloidea</taxon>
        <taxon>Chrysomelidae</taxon>
        <taxon>Bruchinae</taxon>
        <taxon>Bruchini</taxon>
        <taxon>Callosobruchus</taxon>
    </lineage>
</organism>
<evidence type="ECO:0008006" key="3">
    <source>
        <dbReference type="Google" id="ProtNLM"/>
    </source>
</evidence>
<name>A0A653CQE0_CALMS</name>
<dbReference type="AlphaFoldDB" id="A0A653CQE0"/>
<sequence length="377" mass="43565">MLYVPKAHYDELCINLTELNKHNNIGIIILSETWNLNNVDSYKINGFKIYYNEANYNSCDISLLVGDINIDLAKECEYNNSRYVNMLQLNGYVSQINIPTRVEANSASVIDHIFFKANRFKTLESHLMCSPIILENCMTDHYPVLFNISYLNKSKRLVDRSNYILKKIDETRLIKNLQAANWNNIYSESDTQKATDNFYTKLQKCIEEATSSVKITNRTRKIKPWMTAGILTSIRKRDQLKQNLKGNHNDLLLRQTYTYYRNNVTKLIKTSKNDYYSQKFIEAGNNYRKSWDVINEITNCDKVKKTEVKAVTLNNNRLDSAMDIACAFNRHFIDIGEQITMEISNSATLDTSGSGSYPINVPQSLFLTPVDNIEVQE</sequence>
<protein>
    <recommendedName>
        <fullName evidence="3">Endonuclease/exonuclease/phosphatase domain-containing protein</fullName>
    </recommendedName>
</protein>